<dbReference type="OrthoDB" id="7406839at2"/>
<organism evidence="1 2">
    <name type="scientific">Alteraurantiacibacter aquimixticola</name>
    <dbReference type="NCBI Taxonomy" id="2489173"/>
    <lineage>
        <taxon>Bacteria</taxon>
        <taxon>Pseudomonadati</taxon>
        <taxon>Pseudomonadota</taxon>
        <taxon>Alphaproteobacteria</taxon>
        <taxon>Sphingomonadales</taxon>
        <taxon>Erythrobacteraceae</taxon>
        <taxon>Alteraurantiacibacter</taxon>
    </lineage>
</organism>
<comment type="caution">
    <text evidence="1">The sequence shown here is derived from an EMBL/GenBank/DDBJ whole genome shotgun (WGS) entry which is preliminary data.</text>
</comment>
<keyword evidence="2" id="KW-1185">Reference proteome</keyword>
<proteinExistence type="predicted"/>
<dbReference type="EMBL" id="SSHH01000001">
    <property type="protein sequence ID" value="TIX51858.1"/>
    <property type="molecule type" value="Genomic_DNA"/>
</dbReference>
<evidence type="ECO:0000313" key="1">
    <source>
        <dbReference type="EMBL" id="TIX51858.1"/>
    </source>
</evidence>
<sequence length="69" mass="7620">MGSVASAFVPERFRGQELEWDVEREGLNSFSGVSIWEDGSAGPVMRFERDGIGWDLVGVDLVGVDRAEF</sequence>
<protein>
    <submittedName>
        <fullName evidence="1">Uncharacterized protein</fullName>
    </submittedName>
</protein>
<gene>
    <name evidence="1" type="ORF">E5222_05290</name>
</gene>
<dbReference type="AlphaFoldDB" id="A0A4T3F405"/>
<accession>A0A4T3F405</accession>
<evidence type="ECO:0000313" key="2">
    <source>
        <dbReference type="Proteomes" id="UP000309389"/>
    </source>
</evidence>
<dbReference type="RefSeq" id="WP_136692647.1">
    <property type="nucleotide sequence ID" value="NZ_SSHH01000001.1"/>
</dbReference>
<dbReference type="Proteomes" id="UP000309389">
    <property type="component" value="Unassembled WGS sequence"/>
</dbReference>
<reference evidence="1 2" key="1">
    <citation type="submission" date="2019-04" db="EMBL/GenBank/DDBJ databases">
        <title>Altererythrobacter aquimixticola sp. nov., isolated from sediment of junction between the ocean and a freshwater spring.</title>
        <authorList>
            <person name="Yoon J.-H."/>
        </authorList>
    </citation>
    <scope>NUCLEOTIDE SEQUENCE [LARGE SCALE GENOMIC DNA]</scope>
    <source>
        <strain evidence="1 2">SSKS-13</strain>
    </source>
</reference>
<name>A0A4T3F405_9SPHN</name>